<comment type="similarity">
    <text evidence="10 11">Belongs to the TonB-dependent receptor family.</text>
</comment>
<accession>A0ABT2G9C9</accession>
<feature type="domain" description="TonB-dependent receptor plug" evidence="13">
    <location>
        <begin position="46"/>
        <end position="139"/>
    </location>
</feature>
<dbReference type="InterPro" id="IPR039426">
    <property type="entry name" value="TonB-dep_rcpt-like"/>
</dbReference>
<dbReference type="InterPro" id="IPR012910">
    <property type="entry name" value="Plug_dom"/>
</dbReference>
<dbReference type="Gene3D" id="2.170.130.10">
    <property type="entry name" value="TonB-dependent receptor, plug domain"/>
    <property type="match status" value="1"/>
</dbReference>
<evidence type="ECO:0000259" key="13">
    <source>
        <dbReference type="Pfam" id="PF07715"/>
    </source>
</evidence>
<dbReference type="InterPro" id="IPR000531">
    <property type="entry name" value="Beta-barrel_TonB"/>
</dbReference>
<evidence type="ECO:0000256" key="9">
    <source>
        <dbReference type="ARBA" id="ARBA00023237"/>
    </source>
</evidence>
<dbReference type="Pfam" id="PF07715">
    <property type="entry name" value="Plug"/>
    <property type="match status" value="1"/>
</dbReference>
<sequence length="612" mass="70832">MILFVWVVLLFGQEVEKSDTLRLQEIQIEAPVYQEYGRGKKRISWNKEELKNYTNRSIAELLAEKSPVFIRQYGPGMLASSNFRGTSAGHTAIFWNGIPLNSPSLGQSDLSILPMIAVDQVDLSFGSDGALLGNESLSGSIHLSSESLFNQSPTLLFQQEFGSFGQYHVGLKGGYSTEKLGIQTKVYYQNNPNEYNYRDFSEAGSPIKKQDHAAFQQKGFLQDFQWKINSNQQLKASYWWNEAIREIQPVMGSSTHDIQTDESHRFSLQYLQYGRKGIFEVQSGWVKDRQYFNQIKNETSSLFLNTDWTFNQTGNWEIRLGSRGSLISGDLSTYSAQEVRWETYQFINFSGLKNLDFSLNLRQLFYEDQVVPFIPSLGMDWRISNEFSLKTSFGKGFKIPTLNDRYWEPGGNPSLLPEESWQGEMGVLWQKRNFESQLTHYRLKVNNWILWQPEGSIWIPENLRQVRNQGLEWDNKLETKIGKNNLTFNWGYTYTNAVNLPNPEESSSFWNKQLPYTPQHQARGSMTFSRAKFSFQFSSQYVGPRATTLDNSRIMEGYFLAQTHLSVENFNLGPFKTNIQFRIQNLLNKEYQVLYLRPMPGRSYHINLSIQL</sequence>
<reference evidence="14 15" key="1">
    <citation type="submission" date="2022-08" db="EMBL/GenBank/DDBJ databases">
        <title>Algoriphagus sp. CAU 1643 isolated from mud.</title>
        <authorList>
            <person name="Kim W."/>
        </authorList>
    </citation>
    <scope>NUCLEOTIDE SEQUENCE [LARGE SCALE GENOMIC DNA]</scope>
    <source>
        <strain evidence="14 15">CAU 1643</strain>
    </source>
</reference>
<organism evidence="14 15">
    <name type="scientific">Algoriphagus limi</name>
    <dbReference type="NCBI Taxonomy" id="2975273"/>
    <lineage>
        <taxon>Bacteria</taxon>
        <taxon>Pseudomonadati</taxon>
        <taxon>Bacteroidota</taxon>
        <taxon>Cytophagia</taxon>
        <taxon>Cytophagales</taxon>
        <taxon>Cyclobacteriaceae</taxon>
        <taxon>Algoriphagus</taxon>
    </lineage>
</organism>
<evidence type="ECO:0000256" key="8">
    <source>
        <dbReference type="ARBA" id="ARBA00023170"/>
    </source>
</evidence>
<name>A0ABT2G9C9_9BACT</name>
<evidence type="ECO:0000256" key="10">
    <source>
        <dbReference type="PROSITE-ProRule" id="PRU01360"/>
    </source>
</evidence>
<dbReference type="PANTHER" id="PTHR30069:SF29">
    <property type="entry name" value="HEMOGLOBIN AND HEMOGLOBIN-HAPTOGLOBIN-BINDING PROTEIN 1-RELATED"/>
    <property type="match status" value="1"/>
</dbReference>
<dbReference type="PANTHER" id="PTHR30069">
    <property type="entry name" value="TONB-DEPENDENT OUTER MEMBRANE RECEPTOR"/>
    <property type="match status" value="1"/>
</dbReference>
<feature type="domain" description="TonB-dependent receptor-like beta-barrel" evidence="12">
    <location>
        <begin position="166"/>
        <end position="586"/>
    </location>
</feature>
<dbReference type="PROSITE" id="PS52016">
    <property type="entry name" value="TONB_DEPENDENT_REC_3"/>
    <property type="match status" value="1"/>
</dbReference>
<dbReference type="InterPro" id="IPR036942">
    <property type="entry name" value="Beta-barrel_TonB_sf"/>
</dbReference>
<dbReference type="EMBL" id="JANWGH010000003">
    <property type="protein sequence ID" value="MCS5491882.1"/>
    <property type="molecule type" value="Genomic_DNA"/>
</dbReference>
<evidence type="ECO:0000256" key="4">
    <source>
        <dbReference type="ARBA" id="ARBA00022692"/>
    </source>
</evidence>
<dbReference type="Proteomes" id="UP001206788">
    <property type="component" value="Unassembled WGS sequence"/>
</dbReference>
<evidence type="ECO:0000256" key="11">
    <source>
        <dbReference type="RuleBase" id="RU003357"/>
    </source>
</evidence>
<keyword evidence="3 10" id="KW-1134">Transmembrane beta strand</keyword>
<keyword evidence="4 10" id="KW-0812">Transmembrane</keyword>
<evidence type="ECO:0000256" key="5">
    <source>
        <dbReference type="ARBA" id="ARBA00022729"/>
    </source>
</evidence>
<evidence type="ECO:0000313" key="14">
    <source>
        <dbReference type="EMBL" id="MCS5491882.1"/>
    </source>
</evidence>
<dbReference type="SUPFAM" id="SSF56935">
    <property type="entry name" value="Porins"/>
    <property type="match status" value="1"/>
</dbReference>
<dbReference type="Gene3D" id="2.40.170.20">
    <property type="entry name" value="TonB-dependent receptor, beta-barrel domain"/>
    <property type="match status" value="1"/>
</dbReference>
<dbReference type="RefSeq" id="WP_259415485.1">
    <property type="nucleotide sequence ID" value="NZ_JANWGH010000003.1"/>
</dbReference>
<evidence type="ECO:0000256" key="3">
    <source>
        <dbReference type="ARBA" id="ARBA00022452"/>
    </source>
</evidence>
<keyword evidence="6 11" id="KW-0798">TonB box</keyword>
<keyword evidence="2 10" id="KW-0813">Transport</keyword>
<protein>
    <submittedName>
        <fullName evidence="14">TonB-dependent receptor</fullName>
    </submittedName>
</protein>
<evidence type="ECO:0000256" key="7">
    <source>
        <dbReference type="ARBA" id="ARBA00023136"/>
    </source>
</evidence>
<keyword evidence="8 14" id="KW-0675">Receptor</keyword>
<evidence type="ECO:0000256" key="1">
    <source>
        <dbReference type="ARBA" id="ARBA00004571"/>
    </source>
</evidence>
<proteinExistence type="inferred from homology"/>
<dbReference type="InterPro" id="IPR037066">
    <property type="entry name" value="Plug_dom_sf"/>
</dbReference>
<keyword evidence="7 10" id="KW-0472">Membrane</keyword>
<evidence type="ECO:0000259" key="12">
    <source>
        <dbReference type="Pfam" id="PF00593"/>
    </source>
</evidence>
<keyword evidence="5" id="KW-0732">Signal</keyword>
<comment type="subcellular location">
    <subcellularLocation>
        <location evidence="1 10">Cell outer membrane</location>
        <topology evidence="1 10">Multi-pass membrane protein</topology>
    </subcellularLocation>
</comment>
<dbReference type="Pfam" id="PF00593">
    <property type="entry name" value="TonB_dep_Rec_b-barrel"/>
    <property type="match status" value="1"/>
</dbReference>
<keyword evidence="9 10" id="KW-0998">Cell outer membrane</keyword>
<keyword evidence="15" id="KW-1185">Reference proteome</keyword>
<evidence type="ECO:0000313" key="15">
    <source>
        <dbReference type="Proteomes" id="UP001206788"/>
    </source>
</evidence>
<evidence type="ECO:0000256" key="2">
    <source>
        <dbReference type="ARBA" id="ARBA00022448"/>
    </source>
</evidence>
<evidence type="ECO:0000256" key="6">
    <source>
        <dbReference type="ARBA" id="ARBA00023077"/>
    </source>
</evidence>
<gene>
    <name evidence="14" type="ORF">NY014_15690</name>
</gene>
<comment type="caution">
    <text evidence="14">The sequence shown here is derived from an EMBL/GenBank/DDBJ whole genome shotgun (WGS) entry which is preliminary data.</text>
</comment>